<sequence length="98" mass="10925">MRRLHPPFGKKLWRCFNRRAELNSDSIAACMAFQSVCAVAHSSSFLHAGQLFARSPPACPCREPGLGRQRSSAPPRSLRRVPTASPHPLRSVRMQRSS</sequence>
<organism evidence="2 3">
    <name type="scientific">Aldrovandia affinis</name>
    <dbReference type="NCBI Taxonomy" id="143900"/>
    <lineage>
        <taxon>Eukaryota</taxon>
        <taxon>Metazoa</taxon>
        <taxon>Chordata</taxon>
        <taxon>Craniata</taxon>
        <taxon>Vertebrata</taxon>
        <taxon>Euteleostomi</taxon>
        <taxon>Actinopterygii</taxon>
        <taxon>Neopterygii</taxon>
        <taxon>Teleostei</taxon>
        <taxon>Notacanthiformes</taxon>
        <taxon>Halosauridae</taxon>
        <taxon>Aldrovandia</taxon>
    </lineage>
</organism>
<protein>
    <submittedName>
        <fullName evidence="2">Uncharacterized protein</fullName>
    </submittedName>
</protein>
<evidence type="ECO:0000313" key="2">
    <source>
        <dbReference type="EMBL" id="KAJ8409117.1"/>
    </source>
</evidence>
<proteinExistence type="predicted"/>
<evidence type="ECO:0000313" key="3">
    <source>
        <dbReference type="Proteomes" id="UP001221898"/>
    </source>
</evidence>
<gene>
    <name evidence="2" type="ORF">AAFF_G00241380</name>
</gene>
<feature type="region of interest" description="Disordered" evidence="1">
    <location>
        <begin position="63"/>
        <end position="98"/>
    </location>
</feature>
<comment type="caution">
    <text evidence="2">The sequence shown here is derived from an EMBL/GenBank/DDBJ whole genome shotgun (WGS) entry which is preliminary data.</text>
</comment>
<keyword evidence="3" id="KW-1185">Reference proteome</keyword>
<dbReference type="AlphaFoldDB" id="A0AAD7SVV9"/>
<dbReference type="EMBL" id="JAINUG010000032">
    <property type="protein sequence ID" value="KAJ8409117.1"/>
    <property type="molecule type" value="Genomic_DNA"/>
</dbReference>
<dbReference type="Proteomes" id="UP001221898">
    <property type="component" value="Unassembled WGS sequence"/>
</dbReference>
<evidence type="ECO:0000256" key="1">
    <source>
        <dbReference type="SAM" id="MobiDB-lite"/>
    </source>
</evidence>
<reference evidence="2" key="1">
    <citation type="journal article" date="2023" name="Science">
        <title>Genome structures resolve the early diversification of teleost fishes.</title>
        <authorList>
            <person name="Parey E."/>
            <person name="Louis A."/>
            <person name="Montfort J."/>
            <person name="Bouchez O."/>
            <person name="Roques C."/>
            <person name="Iampietro C."/>
            <person name="Lluch J."/>
            <person name="Castinel A."/>
            <person name="Donnadieu C."/>
            <person name="Desvignes T."/>
            <person name="Floi Bucao C."/>
            <person name="Jouanno E."/>
            <person name="Wen M."/>
            <person name="Mejri S."/>
            <person name="Dirks R."/>
            <person name="Jansen H."/>
            <person name="Henkel C."/>
            <person name="Chen W.J."/>
            <person name="Zahm M."/>
            <person name="Cabau C."/>
            <person name="Klopp C."/>
            <person name="Thompson A.W."/>
            <person name="Robinson-Rechavi M."/>
            <person name="Braasch I."/>
            <person name="Lecointre G."/>
            <person name="Bobe J."/>
            <person name="Postlethwait J.H."/>
            <person name="Berthelot C."/>
            <person name="Roest Crollius H."/>
            <person name="Guiguen Y."/>
        </authorList>
    </citation>
    <scope>NUCLEOTIDE SEQUENCE</scope>
    <source>
        <strain evidence="2">NC1722</strain>
    </source>
</reference>
<name>A0AAD7SVV9_9TELE</name>
<accession>A0AAD7SVV9</accession>